<proteinExistence type="inferred from homology"/>
<dbReference type="Gene3D" id="1.20.1260.100">
    <property type="entry name" value="TspO/MBR protein"/>
    <property type="match status" value="1"/>
</dbReference>
<dbReference type="Proteomes" id="UP001156140">
    <property type="component" value="Unassembled WGS sequence"/>
</dbReference>
<sequence>MNSLVTDYRSPRSIVTLVAFLVVVIGVGALIGIGTAPGEWYAGLNKPPFNPPNWLFGPVWFALYVLIAIAGWRTYMRDSSSSEMKVWYGQMVLNWLWSPVWFALHLLWPAFVVIVAIWALIVAFILLTRRADPVSAWLFAPYLAWVSFASLLNLTIAVLN</sequence>
<evidence type="ECO:0000313" key="7">
    <source>
        <dbReference type="EMBL" id="MCI0126559.1"/>
    </source>
</evidence>
<protein>
    <submittedName>
        <fullName evidence="7">Tryptophan-rich sensory protein</fullName>
    </submittedName>
</protein>
<dbReference type="AlphaFoldDB" id="A0AA41QL11"/>
<dbReference type="PIRSF" id="PIRSF005859">
    <property type="entry name" value="PBR"/>
    <property type="match status" value="1"/>
</dbReference>
<reference evidence="7" key="1">
    <citation type="submission" date="2022-03" db="EMBL/GenBank/DDBJ databases">
        <title>The complete genome sequence of a Methyloterrigena soli.</title>
        <authorList>
            <person name="Zi Z."/>
        </authorList>
    </citation>
    <scope>NUCLEOTIDE SEQUENCE</scope>
    <source>
        <strain evidence="7">M48</strain>
    </source>
</reference>
<dbReference type="Pfam" id="PF03073">
    <property type="entry name" value="TspO_MBR"/>
    <property type="match status" value="1"/>
</dbReference>
<comment type="subcellular location">
    <subcellularLocation>
        <location evidence="1">Membrane</location>
        <topology evidence="1">Multi-pass membrane protein</topology>
    </subcellularLocation>
</comment>
<dbReference type="PANTHER" id="PTHR10057">
    <property type="entry name" value="PERIPHERAL-TYPE BENZODIAZEPINE RECEPTOR"/>
    <property type="match status" value="1"/>
</dbReference>
<feature type="transmembrane region" description="Helical" evidence="6">
    <location>
        <begin position="139"/>
        <end position="159"/>
    </location>
</feature>
<gene>
    <name evidence="7" type="ORF">ML536_06935</name>
</gene>
<dbReference type="InterPro" id="IPR038330">
    <property type="entry name" value="TspO/MBR-related_sf"/>
</dbReference>
<feature type="transmembrane region" description="Helical" evidence="6">
    <location>
        <begin position="54"/>
        <end position="74"/>
    </location>
</feature>
<name>A0AA41QL11_9HYPH</name>
<organism evidence="7 8">
    <name type="scientific">Paradevosia shaoguanensis</name>
    <dbReference type="NCBI Taxonomy" id="1335043"/>
    <lineage>
        <taxon>Bacteria</taxon>
        <taxon>Pseudomonadati</taxon>
        <taxon>Pseudomonadota</taxon>
        <taxon>Alphaproteobacteria</taxon>
        <taxon>Hyphomicrobiales</taxon>
        <taxon>Devosiaceae</taxon>
        <taxon>Paradevosia</taxon>
    </lineage>
</organism>
<keyword evidence="3 6" id="KW-0812">Transmembrane</keyword>
<feature type="transmembrane region" description="Helical" evidence="6">
    <location>
        <begin position="12"/>
        <end position="34"/>
    </location>
</feature>
<dbReference type="FunFam" id="1.20.1260.100:FF:000001">
    <property type="entry name" value="translocator protein 2"/>
    <property type="match status" value="1"/>
</dbReference>
<evidence type="ECO:0000256" key="3">
    <source>
        <dbReference type="ARBA" id="ARBA00022692"/>
    </source>
</evidence>
<keyword evidence="8" id="KW-1185">Reference proteome</keyword>
<keyword evidence="4 6" id="KW-1133">Transmembrane helix</keyword>
<dbReference type="RefSeq" id="WP_281735394.1">
    <property type="nucleotide sequence ID" value="NZ_JAKETQ010000001.1"/>
</dbReference>
<evidence type="ECO:0000256" key="4">
    <source>
        <dbReference type="ARBA" id="ARBA00022989"/>
    </source>
</evidence>
<feature type="transmembrane region" description="Helical" evidence="6">
    <location>
        <begin position="110"/>
        <end position="127"/>
    </location>
</feature>
<evidence type="ECO:0000313" key="8">
    <source>
        <dbReference type="Proteomes" id="UP001156140"/>
    </source>
</evidence>
<dbReference type="GO" id="GO:0033013">
    <property type="term" value="P:tetrapyrrole metabolic process"/>
    <property type="evidence" value="ECO:0007669"/>
    <property type="project" value="UniProtKB-ARBA"/>
</dbReference>
<evidence type="ECO:0000256" key="1">
    <source>
        <dbReference type="ARBA" id="ARBA00004141"/>
    </source>
</evidence>
<dbReference type="EMBL" id="JALAZD010000001">
    <property type="protein sequence ID" value="MCI0126559.1"/>
    <property type="molecule type" value="Genomic_DNA"/>
</dbReference>
<dbReference type="GO" id="GO:0016020">
    <property type="term" value="C:membrane"/>
    <property type="evidence" value="ECO:0007669"/>
    <property type="project" value="UniProtKB-SubCell"/>
</dbReference>
<evidence type="ECO:0000256" key="5">
    <source>
        <dbReference type="ARBA" id="ARBA00023136"/>
    </source>
</evidence>
<evidence type="ECO:0000256" key="2">
    <source>
        <dbReference type="ARBA" id="ARBA00007524"/>
    </source>
</evidence>
<evidence type="ECO:0000256" key="6">
    <source>
        <dbReference type="SAM" id="Phobius"/>
    </source>
</evidence>
<dbReference type="CDD" id="cd15904">
    <property type="entry name" value="TSPO_MBR"/>
    <property type="match status" value="1"/>
</dbReference>
<dbReference type="InterPro" id="IPR004307">
    <property type="entry name" value="TspO_MBR"/>
</dbReference>
<dbReference type="PANTHER" id="PTHR10057:SF0">
    <property type="entry name" value="TRANSLOCATOR PROTEIN"/>
    <property type="match status" value="1"/>
</dbReference>
<comment type="similarity">
    <text evidence="2">Belongs to the TspO/BZRP family.</text>
</comment>
<accession>A0AA41QL11</accession>
<keyword evidence="5 6" id="KW-0472">Membrane</keyword>
<comment type="caution">
    <text evidence="7">The sequence shown here is derived from an EMBL/GenBank/DDBJ whole genome shotgun (WGS) entry which is preliminary data.</text>
</comment>